<keyword evidence="4" id="KW-0812">Transmembrane</keyword>
<dbReference type="Gene3D" id="1.20.120.1760">
    <property type="match status" value="1"/>
</dbReference>
<evidence type="ECO:0000256" key="2">
    <source>
        <dbReference type="ARBA" id="ARBA00022516"/>
    </source>
</evidence>
<keyword evidence="3 10" id="KW-0808">Transferase</keyword>
<organism evidence="13 14">
    <name type="scientific">Emergomyces africanus</name>
    <dbReference type="NCBI Taxonomy" id="1955775"/>
    <lineage>
        <taxon>Eukaryota</taxon>
        <taxon>Fungi</taxon>
        <taxon>Dikarya</taxon>
        <taxon>Ascomycota</taxon>
        <taxon>Pezizomycotina</taxon>
        <taxon>Eurotiomycetes</taxon>
        <taxon>Eurotiomycetidae</taxon>
        <taxon>Onygenales</taxon>
        <taxon>Ajellomycetaceae</taxon>
        <taxon>Emergomyces</taxon>
    </lineage>
</organism>
<protein>
    <recommendedName>
        <fullName evidence="15">CDP-diacylglycerol--glycerol-3-phosphate 3-phosphatidyltransferase</fullName>
    </recommendedName>
</protein>
<evidence type="ECO:0000256" key="9">
    <source>
        <dbReference type="ARBA" id="ARBA00023264"/>
    </source>
</evidence>
<evidence type="ECO:0000256" key="7">
    <source>
        <dbReference type="ARBA" id="ARBA00023136"/>
    </source>
</evidence>
<dbReference type="OrthoDB" id="10020554at2759"/>
<dbReference type="AlphaFoldDB" id="A0A1B7NU98"/>
<dbReference type="InterPro" id="IPR043130">
    <property type="entry name" value="CDP-OH_PTrfase_TM_dom"/>
</dbReference>
<dbReference type="InterPro" id="IPR048254">
    <property type="entry name" value="CDP_ALCOHOL_P_TRANSF_CS"/>
</dbReference>
<evidence type="ECO:0000256" key="11">
    <source>
        <dbReference type="SAM" id="MobiDB-lite"/>
    </source>
</evidence>
<evidence type="ECO:0000256" key="5">
    <source>
        <dbReference type="ARBA" id="ARBA00022989"/>
    </source>
</evidence>
<dbReference type="InterPro" id="IPR050324">
    <property type="entry name" value="CDP-alcohol_PTase-I"/>
</dbReference>
<dbReference type="PANTHER" id="PTHR14269:SF60">
    <property type="entry name" value="CARDIOLIPIN SYNTHASE (CMP-FORMING)"/>
    <property type="match status" value="1"/>
</dbReference>
<keyword evidence="12" id="KW-0732">Signal</keyword>
<comment type="subcellular location">
    <subcellularLocation>
        <location evidence="1">Membrane</location>
        <topology evidence="1">Multi-pass membrane protein</topology>
    </subcellularLocation>
</comment>
<dbReference type="EMBL" id="LGUA01000727">
    <property type="protein sequence ID" value="OAX80349.1"/>
    <property type="molecule type" value="Genomic_DNA"/>
</dbReference>
<proteinExistence type="inferred from homology"/>
<keyword evidence="8" id="KW-0594">Phospholipid biosynthesis</keyword>
<evidence type="ECO:0000313" key="13">
    <source>
        <dbReference type="EMBL" id="OAX80349.1"/>
    </source>
</evidence>
<comment type="similarity">
    <text evidence="10">Belongs to the CDP-alcohol phosphatidyltransferase class-I family.</text>
</comment>
<dbReference type="Proteomes" id="UP000091918">
    <property type="component" value="Unassembled WGS sequence"/>
</dbReference>
<keyword evidence="9" id="KW-1208">Phospholipid metabolism</keyword>
<dbReference type="GO" id="GO:0043337">
    <property type="term" value="F:cardiolipin synthase (CMP-forming)"/>
    <property type="evidence" value="ECO:0007669"/>
    <property type="project" value="TreeGrafter"/>
</dbReference>
<accession>A0A1B7NU98</accession>
<evidence type="ECO:0000256" key="4">
    <source>
        <dbReference type="ARBA" id="ARBA00022692"/>
    </source>
</evidence>
<evidence type="ECO:0000256" key="12">
    <source>
        <dbReference type="SAM" id="SignalP"/>
    </source>
</evidence>
<keyword evidence="14" id="KW-1185">Reference proteome</keyword>
<feature type="region of interest" description="Disordered" evidence="11">
    <location>
        <begin position="102"/>
        <end position="135"/>
    </location>
</feature>
<comment type="caution">
    <text evidence="13">The sequence shown here is derived from an EMBL/GenBank/DDBJ whole genome shotgun (WGS) entry which is preliminary data.</text>
</comment>
<dbReference type="STRING" id="1658172.A0A1B7NU98"/>
<sequence length="219" mass="23756">MTSMSLLSLSWASRVSSQSPRHCRLTGSALWDIGGTNGVNSRLAYASTRSYCLSRLCHGSNVCGGFNQTRAAISCPEEPPKSREFSTFGSKSIYRGQVIPHGLTPSGRRFLSTEPPSGKFNDDKNQTNSGTASKTSRLLSRLPLPAHENIYTIPNILTFSRLAAAPVIGYCILHSYDTLALSLFAYASITDLLDGYIARKFNQQTVVGTVIDPMADKPS</sequence>
<dbReference type="PROSITE" id="PS00379">
    <property type="entry name" value="CDP_ALCOHOL_P_TRANSF"/>
    <property type="match status" value="1"/>
</dbReference>
<gene>
    <name evidence="13" type="ORF">ACJ72_05322</name>
</gene>
<keyword evidence="7" id="KW-0472">Membrane</keyword>
<evidence type="ECO:0000256" key="10">
    <source>
        <dbReference type="RuleBase" id="RU003750"/>
    </source>
</evidence>
<reference evidence="13 14" key="1">
    <citation type="submission" date="2015-07" db="EMBL/GenBank/DDBJ databases">
        <title>Emmonsia species relationships and genome sequence.</title>
        <authorList>
            <person name="Cuomo C.A."/>
            <person name="Schwartz I.S."/>
            <person name="Kenyon C."/>
            <person name="de Hoog G.S."/>
            <person name="Govender N.P."/>
            <person name="Botha A."/>
            <person name="Moreno L."/>
            <person name="de Vries M."/>
            <person name="Munoz J.F."/>
            <person name="Stielow J.B."/>
        </authorList>
    </citation>
    <scope>NUCLEOTIDE SEQUENCE [LARGE SCALE GENOMIC DNA]</scope>
    <source>
        <strain evidence="13 14">CBS 136260</strain>
    </source>
</reference>
<dbReference type="PANTHER" id="PTHR14269">
    <property type="entry name" value="CDP-DIACYLGLYCEROL--GLYCEROL-3-PHOSPHATE 3-PHOSPHATIDYLTRANSFERASE-RELATED"/>
    <property type="match status" value="1"/>
</dbReference>
<feature type="compositionally biased region" description="Polar residues" evidence="11">
    <location>
        <begin position="126"/>
        <end position="135"/>
    </location>
</feature>
<name>A0A1B7NU98_9EURO</name>
<dbReference type="InterPro" id="IPR000462">
    <property type="entry name" value="CDP-OH_P_trans"/>
</dbReference>
<evidence type="ECO:0008006" key="15">
    <source>
        <dbReference type="Google" id="ProtNLM"/>
    </source>
</evidence>
<keyword evidence="5" id="KW-1133">Transmembrane helix</keyword>
<dbReference type="GO" id="GO:0005739">
    <property type="term" value="C:mitochondrion"/>
    <property type="evidence" value="ECO:0007669"/>
    <property type="project" value="TreeGrafter"/>
</dbReference>
<feature type="signal peptide" evidence="12">
    <location>
        <begin position="1"/>
        <end position="17"/>
    </location>
</feature>
<keyword evidence="6" id="KW-0443">Lipid metabolism</keyword>
<evidence type="ECO:0000313" key="14">
    <source>
        <dbReference type="Proteomes" id="UP000091918"/>
    </source>
</evidence>
<feature type="chain" id="PRO_5008598210" description="CDP-diacylglycerol--glycerol-3-phosphate 3-phosphatidyltransferase" evidence="12">
    <location>
        <begin position="18"/>
        <end position="219"/>
    </location>
</feature>
<evidence type="ECO:0000256" key="1">
    <source>
        <dbReference type="ARBA" id="ARBA00004141"/>
    </source>
</evidence>
<keyword evidence="2" id="KW-0444">Lipid biosynthesis</keyword>
<evidence type="ECO:0000256" key="8">
    <source>
        <dbReference type="ARBA" id="ARBA00023209"/>
    </source>
</evidence>
<dbReference type="GO" id="GO:0016020">
    <property type="term" value="C:membrane"/>
    <property type="evidence" value="ECO:0007669"/>
    <property type="project" value="UniProtKB-SubCell"/>
</dbReference>
<dbReference type="GO" id="GO:0032049">
    <property type="term" value="P:cardiolipin biosynthetic process"/>
    <property type="evidence" value="ECO:0007669"/>
    <property type="project" value="TreeGrafter"/>
</dbReference>
<evidence type="ECO:0000256" key="6">
    <source>
        <dbReference type="ARBA" id="ARBA00023098"/>
    </source>
</evidence>
<dbReference type="Pfam" id="PF01066">
    <property type="entry name" value="CDP-OH_P_transf"/>
    <property type="match status" value="1"/>
</dbReference>
<evidence type="ECO:0000256" key="3">
    <source>
        <dbReference type="ARBA" id="ARBA00022679"/>
    </source>
</evidence>